<dbReference type="AlphaFoldDB" id="A0A1G2C8N9"/>
<dbReference type="EMBL" id="MHKX01000024">
    <property type="protein sequence ID" value="OGY97754.1"/>
    <property type="molecule type" value="Genomic_DNA"/>
</dbReference>
<reference evidence="2 3" key="1">
    <citation type="journal article" date="2016" name="Nat. Commun.">
        <title>Thousands of microbial genomes shed light on interconnected biogeochemical processes in an aquifer system.</title>
        <authorList>
            <person name="Anantharaman K."/>
            <person name="Brown C.T."/>
            <person name="Hug L.A."/>
            <person name="Sharon I."/>
            <person name="Castelle C.J."/>
            <person name="Probst A.J."/>
            <person name="Thomas B.C."/>
            <person name="Singh A."/>
            <person name="Wilkins M.J."/>
            <person name="Karaoz U."/>
            <person name="Brodie E.L."/>
            <person name="Williams K.H."/>
            <person name="Hubbard S.S."/>
            <person name="Banfield J.F."/>
        </authorList>
    </citation>
    <scope>NUCLEOTIDE SEQUENCE [LARGE SCALE GENOMIC DNA]</scope>
</reference>
<sequence length="169" mass="17574">MKSRAYLAVVGVAVFAALAAAQVAFAQTILPPIGQSININYATPAPTILIRGANIGSVGPASLSIEIFDHTYTVDAAAANVLSASWTPISLSSFTADSIVNVWGTLDLHDANVIHGINIRNPLPQFSISPTPPVSFPTSAVSTVDTAAVQSSLKVLQDAIRALQLRLAQ</sequence>
<accession>A0A1G2C8N9</accession>
<protein>
    <recommendedName>
        <fullName evidence="4">DUF5666 domain-containing protein</fullName>
    </recommendedName>
</protein>
<organism evidence="2 3">
    <name type="scientific">Candidatus Liptonbacteria bacterium RIFCSPHIGHO2_01_FULL_57_28</name>
    <dbReference type="NCBI Taxonomy" id="1798647"/>
    <lineage>
        <taxon>Bacteria</taxon>
        <taxon>Candidatus Liptoniibacteriota</taxon>
    </lineage>
</organism>
<evidence type="ECO:0000313" key="2">
    <source>
        <dbReference type="EMBL" id="OGY97754.1"/>
    </source>
</evidence>
<feature type="signal peptide" evidence="1">
    <location>
        <begin position="1"/>
        <end position="26"/>
    </location>
</feature>
<gene>
    <name evidence="2" type="ORF">A2855_01765</name>
</gene>
<keyword evidence="1" id="KW-0732">Signal</keyword>
<comment type="caution">
    <text evidence="2">The sequence shown here is derived from an EMBL/GenBank/DDBJ whole genome shotgun (WGS) entry which is preliminary data.</text>
</comment>
<evidence type="ECO:0000256" key="1">
    <source>
        <dbReference type="SAM" id="SignalP"/>
    </source>
</evidence>
<dbReference type="Proteomes" id="UP000179059">
    <property type="component" value="Unassembled WGS sequence"/>
</dbReference>
<evidence type="ECO:0008006" key="4">
    <source>
        <dbReference type="Google" id="ProtNLM"/>
    </source>
</evidence>
<evidence type="ECO:0000313" key="3">
    <source>
        <dbReference type="Proteomes" id="UP000179059"/>
    </source>
</evidence>
<feature type="chain" id="PRO_5009582254" description="DUF5666 domain-containing protein" evidence="1">
    <location>
        <begin position="27"/>
        <end position="169"/>
    </location>
</feature>
<name>A0A1G2C8N9_9BACT</name>
<proteinExistence type="predicted"/>